<dbReference type="EMBL" id="QQTP01000004">
    <property type="protein sequence ID" value="RDJ26307.1"/>
    <property type="molecule type" value="Genomic_DNA"/>
</dbReference>
<dbReference type="CDD" id="cd03801">
    <property type="entry name" value="GT4_PimA-like"/>
    <property type="match status" value="1"/>
</dbReference>
<dbReference type="Pfam" id="PF00534">
    <property type="entry name" value="Glycos_transf_1"/>
    <property type="match status" value="1"/>
</dbReference>
<keyword evidence="2" id="KW-0808">Transferase</keyword>
<dbReference type="PANTHER" id="PTHR12526:SF635">
    <property type="entry name" value="GLYCOSYL TRANSFERASE GROUP 1"/>
    <property type="match status" value="1"/>
</dbReference>
<name>A0A370L8D6_9HYPH</name>
<evidence type="ECO:0000259" key="1">
    <source>
        <dbReference type="Pfam" id="PF00534"/>
    </source>
</evidence>
<evidence type="ECO:0000313" key="2">
    <source>
        <dbReference type="EMBL" id="RDJ26307.1"/>
    </source>
</evidence>
<keyword evidence="3" id="KW-1185">Reference proteome</keyword>
<protein>
    <submittedName>
        <fullName evidence="2">Glycosyltransferase</fullName>
    </submittedName>
</protein>
<proteinExistence type="predicted"/>
<dbReference type="OrthoDB" id="9816564at2"/>
<evidence type="ECO:0000313" key="3">
    <source>
        <dbReference type="Proteomes" id="UP000255207"/>
    </source>
</evidence>
<comment type="caution">
    <text evidence="2">The sequence shown here is derived from an EMBL/GenBank/DDBJ whole genome shotgun (WGS) entry which is preliminary data.</text>
</comment>
<dbReference type="GO" id="GO:0016757">
    <property type="term" value="F:glycosyltransferase activity"/>
    <property type="evidence" value="ECO:0007669"/>
    <property type="project" value="InterPro"/>
</dbReference>
<dbReference type="Proteomes" id="UP000255207">
    <property type="component" value="Unassembled WGS sequence"/>
</dbReference>
<dbReference type="PANTHER" id="PTHR12526">
    <property type="entry name" value="GLYCOSYLTRANSFERASE"/>
    <property type="match status" value="1"/>
</dbReference>
<dbReference type="InterPro" id="IPR001296">
    <property type="entry name" value="Glyco_trans_1"/>
</dbReference>
<reference evidence="3" key="1">
    <citation type="submission" date="2018-07" db="EMBL/GenBank/DDBJ databases">
        <authorList>
            <person name="Safronova V.I."/>
            <person name="Chirak E.R."/>
            <person name="Sazanova A.L."/>
        </authorList>
    </citation>
    <scope>NUCLEOTIDE SEQUENCE [LARGE SCALE GENOMIC DNA]</scope>
    <source>
        <strain evidence="3">RCAM04685</strain>
    </source>
</reference>
<accession>A0A370L8D6</accession>
<dbReference type="AlphaFoldDB" id="A0A370L8D6"/>
<dbReference type="RefSeq" id="WP_114829249.1">
    <property type="nucleotide sequence ID" value="NZ_QQTO01000022.1"/>
</dbReference>
<gene>
    <name evidence="2" type="ORF">DWE98_10825</name>
</gene>
<organism evidence="2 3">
    <name type="scientific">Bosea caraganae</name>
    <dbReference type="NCBI Taxonomy" id="2763117"/>
    <lineage>
        <taxon>Bacteria</taxon>
        <taxon>Pseudomonadati</taxon>
        <taxon>Pseudomonadota</taxon>
        <taxon>Alphaproteobacteria</taxon>
        <taxon>Hyphomicrobiales</taxon>
        <taxon>Boseaceae</taxon>
        <taxon>Bosea</taxon>
    </lineage>
</organism>
<feature type="domain" description="Glycosyl transferase family 1" evidence="1">
    <location>
        <begin position="170"/>
        <end position="324"/>
    </location>
</feature>
<dbReference type="SUPFAM" id="SSF53756">
    <property type="entry name" value="UDP-Glycosyltransferase/glycogen phosphorylase"/>
    <property type="match status" value="1"/>
</dbReference>
<dbReference type="Gene3D" id="3.40.50.2000">
    <property type="entry name" value="Glycogen Phosphorylase B"/>
    <property type="match status" value="1"/>
</dbReference>
<sequence length="343" mass="37806">MKVLVLNSRVPFVRGGAEALSRELVLQLRMAGHEAEEMRIPFSWNPAERLVDEMLIARNLRIENVDRVIALKFPVYLVPHPNRVVWLLHQYRQAYDLFDAGMSNIPDDASGEAIRGAIRLADEEAFRSARRLFAISEAAKRLSRYHGIEAEVLSAPLNDPELFAGGPSEDFVFAGGRVNAAKRQSLLIEALRHAPGVRLVIAGPPDDPAISADLVQLARRHGVEDRVTLDLRYLPKEDIASLVNRCRASAYIPFDEDSVGYVTMEAFRAAKPVITTTDSGGVLDIVKNGRSGLVVEPTAEALGAAMTALVSNRRQAQEFGEAGRDILDACNFTWETTLKKLLA</sequence>